<dbReference type="CDD" id="cd00093">
    <property type="entry name" value="HTH_XRE"/>
    <property type="match status" value="1"/>
</dbReference>
<accession>A0A6N9VBX2</accession>
<evidence type="ECO:0000313" key="2">
    <source>
        <dbReference type="EMBL" id="NEB70236.1"/>
    </source>
</evidence>
<dbReference type="InterPro" id="IPR010982">
    <property type="entry name" value="Lambda_DNA-bd_dom_sf"/>
</dbReference>
<comment type="caution">
    <text evidence="2">The sequence shown here is derived from an EMBL/GenBank/DDBJ whole genome shotgun (WGS) entry which is preliminary data.</text>
</comment>
<dbReference type="Gene3D" id="1.10.260.40">
    <property type="entry name" value="lambda repressor-like DNA-binding domains"/>
    <property type="match status" value="1"/>
</dbReference>
<dbReference type="EMBL" id="JAAGME010001046">
    <property type="protein sequence ID" value="NEB70236.1"/>
    <property type="molecule type" value="Genomic_DNA"/>
</dbReference>
<dbReference type="AlphaFoldDB" id="A0A6N9VBX2"/>
<protein>
    <submittedName>
        <fullName evidence="2">Helix-turn-helix transcriptional regulator</fullName>
    </submittedName>
</protein>
<organism evidence="2 3">
    <name type="scientific">Streptomyces microflavus</name>
    <name type="common">Streptomyces lipmanii</name>
    <dbReference type="NCBI Taxonomy" id="1919"/>
    <lineage>
        <taxon>Bacteria</taxon>
        <taxon>Bacillati</taxon>
        <taxon>Actinomycetota</taxon>
        <taxon>Actinomycetes</taxon>
        <taxon>Kitasatosporales</taxon>
        <taxon>Streptomycetaceae</taxon>
        <taxon>Streptomyces</taxon>
    </lineage>
</organism>
<name>A0A6N9VBX2_STRMI</name>
<proteinExistence type="predicted"/>
<dbReference type="SMART" id="SM00530">
    <property type="entry name" value="HTH_XRE"/>
    <property type="match status" value="1"/>
</dbReference>
<gene>
    <name evidence="2" type="ORF">G3I39_24745</name>
</gene>
<dbReference type="Pfam" id="PF13560">
    <property type="entry name" value="HTH_31"/>
    <property type="match status" value="1"/>
</dbReference>
<dbReference type="RefSeq" id="WP_164358127.1">
    <property type="nucleotide sequence ID" value="NZ_JAAGME010001046.1"/>
</dbReference>
<evidence type="ECO:0000259" key="1">
    <source>
        <dbReference type="PROSITE" id="PS50943"/>
    </source>
</evidence>
<dbReference type="Proteomes" id="UP000471648">
    <property type="component" value="Unassembled WGS sequence"/>
</dbReference>
<evidence type="ECO:0000313" key="3">
    <source>
        <dbReference type="Proteomes" id="UP000471648"/>
    </source>
</evidence>
<dbReference type="PROSITE" id="PS50943">
    <property type="entry name" value="HTH_CROC1"/>
    <property type="match status" value="1"/>
</dbReference>
<dbReference type="InterPro" id="IPR001387">
    <property type="entry name" value="Cro/C1-type_HTH"/>
</dbReference>
<sequence>MHRPPTTFQVNASAIRELRKAAGLETSELAERAGISRRYLSHLENGTRQHMKPGPYTRLRLALGVAEDDLLTPPEVPPPKEIRT</sequence>
<dbReference type="GO" id="GO:0003677">
    <property type="term" value="F:DNA binding"/>
    <property type="evidence" value="ECO:0007669"/>
    <property type="project" value="InterPro"/>
</dbReference>
<reference evidence="2 3" key="1">
    <citation type="submission" date="2020-01" db="EMBL/GenBank/DDBJ databases">
        <title>Insect and environment-associated Actinomycetes.</title>
        <authorList>
            <person name="Currrie C."/>
            <person name="Chevrette M."/>
            <person name="Carlson C."/>
            <person name="Stubbendieck R."/>
            <person name="Wendt-Pienkowski E."/>
        </authorList>
    </citation>
    <scope>NUCLEOTIDE SEQUENCE [LARGE SCALE GENOMIC DNA]</scope>
    <source>
        <strain evidence="2 3">SID14438</strain>
    </source>
</reference>
<feature type="domain" description="HTH cro/C1-type" evidence="1">
    <location>
        <begin position="15"/>
        <end position="70"/>
    </location>
</feature>
<dbReference type="SUPFAM" id="SSF47413">
    <property type="entry name" value="lambda repressor-like DNA-binding domains"/>
    <property type="match status" value="1"/>
</dbReference>